<evidence type="ECO:0000313" key="1">
    <source>
        <dbReference type="EMBL" id="EPJ42689.1"/>
    </source>
</evidence>
<name>S4NVV8_9ACTN</name>
<comment type="caution">
    <text evidence="1">The sequence shown here is derived from an EMBL/GenBank/DDBJ whole genome shotgun (WGS) entry which is preliminary data.</text>
</comment>
<sequence length="31" mass="3430">MLALVLNAAVLWTTRYLGAAVQELWALLAEE</sequence>
<organism evidence="1 2">
    <name type="scientific">Streptomyces afghaniensis 772</name>
    <dbReference type="NCBI Taxonomy" id="1283301"/>
    <lineage>
        <taxon>Bacteria</taxon>
        <taxon>Bacillati</taxon>
        <taxon>Actinomycetota</taxon>
        <taxon>Actinomycetes</taxon>
        <taxon>Kitasatosporales</taxon>
        <taxon>Streptomycetaceae</taxon>
        <taxon>Streptomyces</taxon>
    </lineage>
</organism>
<proteinExistence type="predicted"/>
<keyword evidence="2" id="KW-1185">Reference proteome</keyword>
<dbReference type="Proteomes" id="UP000015001">
    <property type="component" value="Unassembled WGS sequence"/>
</dbReference>
<dbReference type="AlphaFoldDB" id="S4NVV8"/>
<protein>
    <submittedName>
        <fullName evidence="1">Uncharacterized protein</fullName>
    </submittedName>
</protein>
<dbReference type="HOGENOM" id="CLU_3398654_0_0_11"/>
<reference evidence="1 2" key="1">
    <citation type="submission" date="2013-02" db="EMBL/GenBank/DDBJ databases">
        <title>Draft Genome Sequence of Streptomyces afghaniensis, Which Produces Compounds of the Julimycin B-Complex.</title>
        <authorList>
            <person name="Gruening B.A."/>
            <person name="Praeg A."/>
            <person name="Erxleben A."/>
            <person name="Guenther S."/>
            <person name="Fiedler H.-P."/>
            <person name="Goodfellow M."/>
            <person name="Mueller M."/>
        </authorList>
    </citation>
    <scope>NUCLEOTIDE SEQUENCE [LARGE SCALE GENOMIC DNA]</scope>
    <source>
        <strain evidence="1 2">772</strain>
    </source>
</reference>
<gene>
    <name evidence="1" type="ORF">STAFG_0263</name>
</gene>
<evidence type="ECO:0000313" key="2">
    <source>
        <dbReference type="Proteomes" id="UP000015001"/>
    </source>
</evidence>
<dbReference type="EMBL" id="AOPY01001101">
    <property type="protein sequence ID" value="EPJ42689.1"/>
    <property type="molecule type" value="Genomic_DNA"/>
</dbReference>
<accession>S4NVV8</accession>